<evidence type="ECO:0000313" key="3">
    <source>
        <dbReference type="EMBL" id="RTQ35659.1"/>
    </source>
</evidence>
<evidence type="ECO:0000313" key="4">
    <source>
        <dbReference type="Proteomes" id="UP000267418"/>
    </source>
</evidence>
<dbReference type="GO" id="GO:0032259">
    <property type="term" value="P:methylation"/>
    <property type="evidence" value="ECO:0007669"/>
    <property type="project" value="UniProtKB-KW"/>
</dbReference>
<protein>
    <submittedName>
        <fullName evidence="3">Class I SAM-dependent methyltransferase</fullName>
    </submittedName>
</protein>
<keyword evidence="1 3" id="KW-0489">Methyltransferase</keyword>
<evidence type="ECO:0000256" key="1">
    <source>
        <dbReference type="ARBA" id="ARBA00022603"/>
    </source>
</evidence>
<keyword evidence="4" id="KW-1185">Reference proteome</keyword>
<proteinExistence type="predicted"/>
<dbReference type="GO" id="GO:0008168">
    <property type="term" value="F:methyltransferase activity"/>
    <property type="evidence" value="ECO:0007669"/>
    <property type="project" value="UniProtKB-KW"/>
</dbReference>
<name>A0A431TPP9_9BURK</name>
<dbReference type="OrthoDB" id="9816564at2"/>
<comment type="caution">
    <text evidence="3">The sequence shown here is derived from an EMBL/GenBank/DDBJ whole genome shotgun (WGS) entry which is preliminary data.</text>
</comment>
<dbReference type="PANTHER" id="PTHR40048:SF1">
    <property type="entry name" value="RHAMNOSYL O-METHYLTRANSFERASE"/>
    <property type="match status" value="1"/>
</dbReference>
<dbReference type="Gene3D" id="3.40.50.150">
    <property type="entry name" value="Vaccinia Virus protein VP39"/>
    <property type="match status" value="1"/>
</dbReference>
<dbReference type="AlphaFoldDB" id="A0A431TPP9"/>
<sequence length="316" mass="35985">MFIRPLRLVSSGWTGHVPFGAWLTAVQQPRSLVELGSHFGMSYAAFCQTVQNEGLNTKCYAVDTWQGDEHAGFYGDSVYNDLAAFNDRHFAGFSRLMRMTFDEATTYFEDGSVDLLHIDGLHTYEAVKHDFESWLPKLSDRAIVLFHDTNVRERDFGVWKYWAEVTKQYPGFEFDHSAGLGVLAVGLHQPAEVRKLLDLPRDQAGVNAVKEVFSSLGESVLRRWELESTRRELASKVEDVERVLTQLANVDKELSTLQKDHRHAASVLSERDVLLKESQQRVAALAQIEEAHRQMAGSLSWRITRPLRAVRRMFKG</sequence>
<evidence type="ECO:0000256" key="2">
    <source>
        <dbReference type="ARBA" id="ARBA00022679"/>
    </source>
</evidence>
<dbReference type="EMBL" id="RXOE01000002">
    <property type="protein sequence ID" value="RTQ35659.1"/>
    <property type="molecule type" value="Genomic_DNA"/>
</dbReference>
<gene>
    <name evidence="3" type="ORF">EJP69_08380</name>
</gene>
<accession>A0A431TPP9</accession>
<reference evidence="3 4" key="1">
    <citation type="submission" date="2018-12" db="EMBL/GenBank/DDBJ databases">
        <title>The genome of Variovorax gossypii DSM 100435.</title>
        <authorList>
            <person name="Gao J."/>
            <person name="Sun J."/>
        </authorList>
    </citation>
    <scope>NUCLEOTIDE SEQUENCE [LARGE SCALE GENOMIC DNA]</scope>
    <source>
        <strain evidence="3 4">DSM 100435</strain>
    </source>
</reference>
<dbReference type="SUPFAM" id="SSF53335">
    <property type="entry name" value="S-adenosyl-L-methionine-dependent methyltransferases"/>
    <property type="match status" value="1"/>
</dbReference>
<dbReference type="Pfam" id="PF13578">
    <property type="entry name" value="Methyltransf_24"/>
    <property type="match status" value="1"/>
</dbReference>
<organism evidence="3 4">
    <name type="scientific">Variovorax gossypii</name>
    <dbReference type="NCBI Taxonomy" id="1679495"/>
    <lineage>
        <taxon>Bacteria</taxon>
        <taxon>Pseudomonadati</taxon>
        <taxon>Pseudomonadota</taxon>
        <taxon>Betaproteobacteria</taxon>
        <taxon>Burkholderiales</taxon>
        <taxon>Comamonadaceae</taxon>
        <taxon>Variovorax</taxon>
    </lineage>
</organism>
<dbReference type="Proteomes" id="UP000267418">
    <property type="component" value="Unassembled WGS sequence"/>
</dbReference>
<dbReference type="GO" id="GO:0071770">
    <property type="term" value="P:DIM/DIP cell wall layer assembly"/>
    <property type="evidence" value="ECO:0007669"/>
    <property type="project" value="TreeGrafter"/>
</dbReference>
<dbReference type="InterPro" id="IPR029063">
    <property type="entry name" value="SAM-dependent_MTases_sf"/>
</dbReference>
<dbReference type="PANTHER" id="PTHR40048">
    <property type="entry name" value="RHAMNOSYL O-METHYLTRANSFERASE"/>
    <property type="match status" value="1"/>
</dbReference>
<keyword evidence="2 3" id="KW-0808">Transferase</keyword>
<dbReference type="GO" id="GO:0005886">
    <property type="term" value="C:plasma membrane"/>
    <property type="evidence" value="ECO:0007669"/>
    <property type="project" value="TreeGrafter"/>
</dbReference>